<dbReference type="EMBL" id="CP033221">
    <property type="protein sequence ID" value="AZV80899.1"/>
    <property type="molecule type" value="Genomic_DNA"/>
</dbReference>
<geneLocation type="plasmid" evidence="2 3">
    <name>pW43B</name>
</geneLocation>
<dbReference type="GO" id="GO:0016706">
    <property type="term" value="F:2-oxoglutarate-dependent dioxygenase activity"/>
    <property type="evidence" value="ECO:0007669"/>
    <property type="project" value="UniProtKB-ARBA"/>
</dbReference>
<proteinExistence type="predicted"/>
<evidence type="ECO:0000313" key="2">
    <source>
        <dbReference type="EMBL" id="AZV80899.1"/>
    </source>
</evidence>
<evidence type="ECO:0000256" key="1">
    <source>
        <dbReference type="ARBA" id="ARBA00023002"/>
    </source>
</evidence>
<organism evidence="2 3">
    <name type="scientific">Parasedimentitalea marina</name>
    <dbReference type="NCBI Taxonomy" id="2483033"/>
    <lineage>
        <taxon>Bacteria</taxon>
        <taxon>Pseudomonadati</taxon>
        <taxon>Pseudomonadota</taxon>
        <taxon>Alphaproteobacteria</taxon>
        <taxon>Rhodobacterales</taxon>
        <taxon>Paracoccaceae</taxon>
        <taxon>Parasedimentitalea</taxon>
    </lineage>
</organism>
<dbReference type="InterPro" id="IPR042098">
    <property type="entry name" value="TauD-like_sf"/>
</dbReference>
<accession>A0A3T0NA92</accession>
<dbReference type="KEGG" id="sedi:EBB79_23515"/>
<dbReference type="Gene3D" id="3.60.130.10">
    <property type="entry name" value="Clavaminate synthase-like"/>
    <property type="match status" value="1"/>
</dbReference>
<dbReference type="RefSeq" id="WP_127751396.1">
    <property type="nucleotide sequence ID" value="NZ_CP033221.1"/>
</dbReference>
<sequence length="110" mass="12230">MFFPTSFAEAKDGSSGVEPLNKRIGRFGPEARPLVDMYPVTWGNFPNVNEAFVAHVAGLTANKADALKTHLTNHVNRPEDQLRWRRVAGDMWDIILPSPITRRSTGAGNR</sequence>
<keyword evidence="3" id="KW-1185">Reference proteome</keyword>
<name>A0A3T0NA92_9RHOB</name>
<gene>
    <name evidence="2" type="ORF">EBB79_23515</name>
</gene>
<protein>
    <submittedName>
        <fullName evidence="2">Uncharacterized protein</fullName>
    </submittedName>
</protein>
<dbReference type="Proteomes" id="UP000283063">
    <property type="component" value="Plasmid pW43B"/>
</dbReference>
<keyword evidence="2" id="KW-0614">Plasmid</keyword>
<dbReference type="SUPFAM" id="SSF51197">
    <property type="entry name" value="Clavaminate synthase-like"/>
    <property type="match status" value="1"/>
</dbReference>
<dbReference type="AlphaFoldDB" id="A0A3T0NA92"/>
<reference evidence="2 3" key="1">
    <citation type="submission" date="2018-10" db="EMBL/GenBank/DDBJ databases">
        <title>Parasedimentitalea marina sp. nov., a psychrophilic bacterium isolated from deep seawater of the New Britain Trench.</title>
        <authorList>
            <person name="Cao J."/>
        </authorList>
    </citation>
    <scope>NUCLEOTIDE SEQUENCE [LARGE SCALE GENOMIC DNA]</scope>
    <source>
        <strain evidence="2 3">W43</strain>
        <plasmid evidence="2 3">pW43B</plasmid>
    </source>
</reference>
<dbReference type="OrthoDB" id="7209371at2"/>
<keyword evidence="1" id="KW-0560">Oxidoreductase</keyword>
<evidence type="ECO:0000313" key="3">
    <source>
        <dbReference type="Proteomes" id="UP000283063"/>
    </source>
</evidence>